<dbReference type="Gene3D" id="2.40.37.10">
    <property type="entry name" value="Lyase, Ornithine Decarboxylase, Chain A, domain 1"/>
    <property type="match status" value="1"/>
</dbReference>
<evidence type="ECO:0000256" key="2">
    <source>
        <dbReference type="ARBA" id="ARBA00022793"/>
    </source>
</evidence>
<dbReference type="RefSeq" id="WP_224325126.1">
    <property type="nucleotide sequence ID" value="NZ_JACGBB010000002.1"/>
</dbReference>
<keyword evidence="5" id="KW-0028">Amino-acid biosynthesis</keyword>
<dbReference type="CDD" id="cd06828">
    <property type="entry name" value="PLPDE_III_DapDC"/>
    <property type="match status" value="1"/>
</dbReference>
<evidence type="ECO:0000259" key="8">
    <source>
        <dbReference type="Pfam" id="PF00278"/>
    </source>
</evidence>
<dbReference type="InterPro" id="IPR022657">
    <property type="entry name" value="De-COase2_CS"/>
</dbReference>
<dbReference type="NCBIfam" id="TIGR01048">
    <property type="entry name" value="lysA"/>
    <property type="match status" value="1"/>
</dbReference>
<evidence type="ECO:0000256" key="3">
    <source>
        <dbReference type="ARBA" id="ARBA00022898"/>
    </source>
</evidence>
<dbReference type="PANTHER" id="PTHR43727">
    <property type="entry name" value="DIAMINOPIMELATE DECARBOXYLASE"/>
    <property type="match status" value="1"/>
</dbReference>
<dbReference type="InterPro" id="IPR029066">
    <property type="entry name" value="PLP-binding_barrel"/>
</dbReference>
<comment type="pathway">
    <text evidence="5 7">Amino-acid biosynthesis; L-lysine biosynthesis via DAP pathway; L-lysine from DL-2,6-diaminopimelate: step 1/1.</text>
</comment>
<evidence type="ECO:0000256" key="5">
    <source>
        <dbReference type="HAMAP-Rule" id="MF_02120"/>
    </source>
</evidence>
<feature type="binding site" evidence="5">
    <location>
        <position position="355"/>
    </location>
    <ligand>
        <name>substrate</name>
    </ligand>
</feature>
<keyword evidence="2 5" id="KW-0210">Decarboxylase</keyword>
<evidence type="ECO:0000256" key="1">
    <source>
        <dbReference type="ARBA" id="ARBA00001933"/>
    </source>
</evidence>
<comment type="subunit">
    <text evidence="5">Homodimer.</text>
</comment>
<dbReference type="Proteomes" id="UP000786183">
    <property type="component" value="Unassembled WGS sequence"/>
</dbReference>
<evidence type="ECO:0000256" key="6">
    <source>
        <dbReference type="NCBIfam" id="TIGR01048"/>
    </source>
</evidence>
<keyword evidence="3 5" id="KW-0663">Pyridoxal phosphate</keyword>
<name>A0ABS7WPS6_9BACT</name>
<feature type="binding site" evidence="5">
    <location>
        <position position="224"/>
    </location>
    <ligand>
        <name>pyridoxal 5'-phosphate</name>
        <dbReference type="ChEBI" id="CHEBI:597326"/>
    </ligand>
</feature>
<dbReference type="PANTHER" id="PTHR43727:SF2">
    <property type="entry name" value="GROUP IV DECARBOXYLASE"/>
    <property type="match status" value="1"/>
</dbReference>
<comment type="similarity">
    <text evidence="5">Belongs to the Orn/Lys/Arg decarboxylase class-II family. LysA subfamily.</text>
</comment>
<feature type="binding site" evidence="5">
    <location>
        <position position="296"/>
    </location>
    <ligand>
        <name>substrate</name>
    </ligand>
</feature>
<dbReference type="Pfam" id="PF00278">
    <property type="entry name" value="Orn_DAP_Arg_deC"/>
    <property type="match status" value="1"/>
</dbReference>
<keyword evidence="5 7" id="KW-0457">Lysine biosynthesis</keyword>
<keyword evidence="11" id="KW-1185">Reference proteome</keyword>
<evidence type="ECO:0000256" key="4">
    <source>
        <dbReference type="ARBA" id="ARBA00023239"/>
    </source>
</evidence>
<dbReference type="PRINTS" id="PR01179">
    <property type="entry name" value="ODADCRBXLASE"/>
</dbReference>
<feature type="binding site" evidence="5">
    <location>
        <position position="327"/>
    </location>
    <ligand>
        <name>substrate</name>
    </ligand>
</feature>
<dbReference type="InterPro" id="IPR022644">
    <property type="entry name" value="De-COase2_N"/>
</dbReference>
<evidence type="ECO:0000259" key="9">
    <source>
        <dbReference type="Pfam" id="PF02784"/>
    </source>
</evidence>
<dbReference type="PRINTS" id="PR01181">
    <property type="entry name" value="DAPDCRBXLASE"/>
</dbReference>
<dbReference type="HAMAP" id="MF_02120">
    <property type="entry name" value="LysA"/>
    <property type="match status" value="1"/>
</dbReference>
<protein>
    <recommendedName>
        <fullName evidence="5 6">Diaminopimelate decarboxylase</fullName>
        <shortName evidence="5">DAP decarboxylase</shortName>
        <shortName evidence="5">DAPDC</shortName>
        <ecNumber evidence="5 6">4.1.1.20</ecNumber>
    </recommendedName>
</protein>
<accession>A0ABS7WPS6</accession>
<dbReference type="SUPFAM" id="SSF51419">
    <property type="entry name" value="PLP-binding barrel"/>
    <property type="match status" value="1"/>
</dbReference>
<feature type="binding site" evidence="5">
    <location>
        <position position="260"/>
    </location>
    <ligand>
        <name>substrate</name>
    </ligand>
</feature>
<feature type="modified residue" description="N6-(pyridoxal phosphate)lysine" evidence="5">
    <location>
        <position position="45"/>
    </location>
</feature>
<evidence type="ECO:0000313" key="11">
    <source>
        <dbReference type="Proteomes" id="UP000786183"/>
    </source>
</evidence>
<dbReference type="InterPro" id="IPR022643">
    <property type="entry name" value="De-COase2_C"/>
</dbReference>
<feature type="domain" description="Orn/DAP/Arg decarboxylase 2 N-terminal" evidence="9">
    <location>
        <begin position="21"/>
        <end position="264"/>
    </location>
</feature>
<dbReference type="InterPro" id="IPR000183">
    <property type="entry name" value="Orn/DAP/Arg_de-COase"/>
</dbReference>
<feature type="binding site" evidence="5">
    <location>
        <begin position="257"/>
        <end position="260"/>
    </location>
    <ligand>
        <name>pyridoxal 5'-phosphate</name>
        <dbReference type="ChEBI" id="CHEBI:597326"/>
    </ligand>
</feature>
<proteinExistence type="inferred from homology"/>
<gene>
    <name evidence="5 10" type="primary">lysA</name>
    <name evidence="10" type="ORF">AVCANL283_01350</name>
</gene>
<reference evidence="10 11" key="1">
    <citation type="submission" date="2020-07" db="EMBL/GenBank/DDBJ databases">
        <title>Transfer of Campylobacter canadensis to the novel genus Avispirillum gen. nov., that also includes two novel species recovered from migratory waterfowl: Avispirillum anseris sp. nov. and Avispirillum brantae sp. nov.</title>
        <authorList>
            <person name="Miller W.G."/>
            <person name="Chapman M.H."/>
            <person name="Yee E."/>
            <person name="Inglis G.D."/>
        </authorList>
    </citation>
    <scope>NUCLEOTIDE SEQUENCE [LARGE SCALE GENOMIC DNA]</scope>
    <source>
        <strain evidence="10 11">L283</strain>
    </source>
</reference>
<evidence type="ECO:0000313" key="10">
    <source>
        <dbReference type="EMBL" id="MBZ7986762.1"/>
    </source>
</evidence>
<comment type="caution">
    <text evidence="10">The sequence shown here is derived from an EMBL/GenBank/DDBJ whole genome shotgun (WGS) entry which is preliminary data.</text>
</comment>
<dbReference type="Gene3D" id="3.20.20.10">
    <property type="entry name" value="Alanine racemase"/>
    <property type="match status" value="1"/>
</dbReference>
<evidence type="ECO:0000256" key="7">
    <source>
        <dbReference type="RuleBase" id="RU003738"/>
    </source>
</evidence>
<dbReference type="SUPFAM" id="SSF50621">
    <property type="entry name" value="Alanine racemase C-terminal domain-like"/>
    <property type="match status" value="1"/>
</dbReference>
<dbReference type="Pfam" id="PF02784">
    <property type="entry name" value="Orn_Arg_deC_N"/>
    <property type="match status" value="1"/>
</dbReference>
<organism evidence="10 11">
    <name type="scientific">Campylobacter canadensis</name>
    <dbReference type="NCBI Taxonomy" id="449520"/>
    <lineage>
        <taxon>Bacteria</taxon>
        <taxon>Pseudomonadati</taxon>
        <taxon>Campylobacterota</taxon>
        <taxon>Epsilonproteobacteria</taxon>
        <taxon>Campylobacterales</taxon>
        <taxon>Campylobacteraceae</taxon>
        <taxon>Campylobacter</taxon>
    </lineage>
</organism>
<comment type="catalytic activity">
    <reaction evidence="5 7">
        <text>meso-2,6-diaminopimelate + H(+) = L-lysine + CO2</text>
        <dbReference type="Rhea" id="RHEA:15101"/>
        <dbReference type="ChEBI" id="CHEBI:15378"/>
        <dbReference type="ChEBI" id="CHEBI:16526"/>
        <dbReference type="ChEBI" id="CHEBI:32551"/>
        <dbReference type="ChEBI" id="CHEBI:57791"/>
        <dbReference type="EC" id="4.1.1.20"/>
    </reaction>
</comment>
<comment type="function">
    <text evidence="5">Specifically catalyzes the decarboxylation of meso-diaminopimelate (meso-DAP) to L-lysine.</text>
</comment>
<feature type="binding site" evidence="5">
    <location>
        <position position="355"/>
    </location>
    <ligand>
        <name>pyridoxal 5'-phosphate</name>
        <dbReference type="ChEBI" id="CHEBI:597326"/>
    </ligand>
</feature>
<dbReference type="InterPro" id="IPR002986">
    <property type="entry name" value="DAP_deCOOHase_LysA"/>
</dbReference>
<sequence length="399" mass="44566">MLVQEIIKDIKTPFYLYDFDAIKERFLSIKNSLNGVSSNIFYAVKANSNLSLLKFLKELDSGFDCVSVNEIKRALLIGAKPYKIIFSGVAKSKEDLEFALQEKILYINIENQAELDLLEECAKNLNTVANISIRVNPNVDAKTHPYISTGLKENKFGVSLDVARKMYLKAHKSEYLNPIACHFHIGSNLLDLSPIIQSAKIIKDFVTSLNSAGLNIRFFDIGGGIGVSYLKDEIEPNIKDFFNQIKAMAKDYTICTEPGRYIVANAGYLVTKVLYEKINENKRFVIVDAAMSELIRPSLYNAKHEIICFKDDLANSSKADVVGGVCESGDFLAKDVVLPSLNSQDYLIVKSAGAYGYVMSSNYNSRTKIAEYAIINGKIKLINKAEDFMQMIKGEVECL</sequence>
<dbReference type="InterPro" id="IPR009006">
    <property type="entry name" value="Ala_racemase/Decarboxylase_C"/>
</dbReference>
<dbReference type="EMBL" id="JACGBB010000002">
    <property type="protein sequence ID" value="MBZ7986762.1"/>
    <property type="molecule type" value="Genomic_DNA"/>
</dbReference>
<dbReference type="EC" id="4.1.1.20" evidence="5 6"/>
<feature type="binding site" evidence="5">
    <location>
        <position position="300"/>
    </location>
    <ligand>
        <name>substrate</name>
    </ligand>
</feature>
<dbReference type="GO" id="GO:0008836">
    <property type="term" value="F:diaminopimelate decarboxylase activity"/>
    <property type="evidence" value="ECO:0007669"/>
    <property type="project" value="UniProtKB-EC"/>
</dbReference>
<keyword evidence="4 5" id="KW-0456">Lyase</keyword>
<feature type="domain" description="Orn/DAP/Arg decarboxylase 2 C-terminal" evidence="8">
    <location>
        <begin position="14"/>
        <end position="353"/>
    </location>
</feature>
<dbReference type="PROSITE" id="PS00879">
    <property type="entry name" value="ODR_DC_2_2"/>
    <property type="match status" value="1"/>
</dbReference>
<comment type="cofactor">
    <cofactor evidence="1 5 7">
        <name>pyridoxal 5'-phosphate</name>
        <dbReference type="ChEBI" id="CHEBI:597326"/>
    </cofactor>
</comment>